<evidence type="ECO:0000256" key="5">
    <source>
        <dbReference type="ARBA" id="ARBA00043088"/>
    </source>
</evidence>
<sequence>MNKGHTTDLLTTLGHALTYLKNENFNPRMLLKNISRYFYFCDFKKKCCKSRLIKLPYLTGMATCQLARSMGLKVLGTAGTPEGMKLIVNNGAHLAFNHREKGYTDKIMAATDGKGVDVIVEMLADSNLSKDLQLVAHGGRIVVSRTTINPDKNFPFCNFSFLFASQEEMKQCAAQLFAGMEAGWLRPVVGPKYPMEKAAQAHKDIIETSGASGKVILTI</sequence>
<evidence type="ECO:0000256" key="4">
    <source>
        <dbReference type="ARBA" id="ARBA00042763"/>
    </source>
</evidence>
<name>A0A3B4ZKH2_9TELE</name>
<evidence type="ECO:0000256" key="1">
    <source>
        <dbReference type="ARBA" id="ARBA00022857"/>
    </source>
</evidence>
<dbReference type="SUPFAM" id="SSF51735">
    <property type="entry name" value="NAD(P)-binding Rossmann-fold domains"/>
    <property type="match status" value="1"/>
</dbReference>
<dbReference type="PANTHER" id="PTHR44154">
    <property type="entry name" value="QUINONE OXIDOREDUCTASE"/>
    <property type="match status" value="1"/>
</dbReference>
<dbReference type="PANTHER" id="PTHR44154:SF1">
    <property type="entry name" value="QUINONE OXIDOREDUCTASE"/>
    <property type="match status" value="1"/>
</dbReference>
<dbReference type="SMART" id="SM00829">
    <property type="entry name" value="PKS_ER"/>
    <property type="match status" value="1"/>
</dbReference>
<comment type="catalytic activity">
    <reaction evidence="6">
        <text>2 a quinone + NADPH + H(+) = 2 a 1,4-benzosemiquinone + NADP(+)</text>
        <dbReference type="Rhea" id="RHEA:14269"/>
        <dbReference type="ChEBI" id="CHEBI:15378"/>
        <dbReference type="ChEBI" id="CHEBI:57783"/>
        <dbReference type="ChEBI" id="CHEBI:58349"/>
        <dbReference type="ChEBI" id="CHEBI:132124"/>
        <dbReference type="ChEBI" id="CHEBI:134225"/>
        <dbReference type="EC" id="1.6.5.5"/>
    </reaction>
</comment>
<feature type="domain" description="Enoyl reductase (ER)" evidence="7">
    <location>
        <begin position="8"/>
        <end position="217"/>
    </location>
</feature>
<dbReference type="GO" id="GO:0005829">
    <property type="term" value="C:cytosol"/>
    <property type="evidence" value="ECO:0007669"/>
    <property type="project" value="TreeGrafter"/>
</dbReference>
<protein>
    <recommendedName>
        <fullName evidence="3">Quinone oxidoreductase</fullName>
        <ecNumber evidence="2">1.6.5.5</ecNumber>
    </recommendedName>
    <alternativeName>
        <fullName evidence="5">NADPH:quinone reductase</fullName>
    </alternativeName>
    <alternativeName>
        <fullName evidence="4">Zeta-crystallin</fullName>
    </alternativeName>
</protein>
<evidence type="ECO:0000256" key="2">
    <source>
        <dbReference type="ARBA" id="ARBA00038919"/>
    </source>
</evidence>
<accession>A0A3B4ZKH2</accession>
<dbReference type="GO" id="GO:0003730">
    <property type="term" value="F:mRNA 3'-UTR binding"/>
    <property type="evidence" value="ECO:0007669"/>
    <property type="project" value="TreeGrafter"/>
</dbReference>
<dbReference type="InterPro" id="IPR036291">
    <property type="entry name" value="NAD(P)-bd_dom_sf"/>
</dbReference>
<dbReference type="Pfam" id="PF13602">
    <property type="entry name" value="ADH_zinc_N_2"/>
    <property type="match status" value="1"/>
</dbReference>
<dbReference type="FunFam" id="3.90.180.10:FF:000072">
    <property type="entry name" value="Crystallin zeta"/>
    <property type="match status" value="1"/>
</dbReference>
<dbReference type="GO" id="GO:0003960">
    <property type="term" value="F:quinone reductase (NADPH) activity"/>
    <property type="evidence" value="ECO:0007669"/>
    <property type="project" value="UniProtKB-EC"/>
</dbReference>
<keyword evidence="1" id="KW-0521">NADP</keyword>
<dbReference type="Ensembl" id="ENSSPAT00000008990.1">
    <property type="protein sequence ID" value="ENSSPAP00000008830.1"/>
    <property type="gene ID" value="ENSSPAG00000006715.1"/>
</dbReference>
<dbReference type="FunFam" id="3.40.50.720:FF:000244">
    <property type="entry name" value="quinone oxidoreductase"/>
    <property type="match status" value="1"/>
</dbReference>
<dbReference type="InterPro" id="IPR020843">
    <property type="entry name" value="ER"/>
</dbReference>
<dbReference type="InterPro" id="IPR051603">
    <property type="entry name" value="Zinc-ADH_QOR/CCCR"/>
</dbReference>
<dbReference type="GeneTree" id="ENSGT00940000154882"/>
<evidence type="ECO:0000256" key="3">
    <source>
        <dbReference type="ARBA" id="ARBA00039192"/>
    </source>
</evidence>
<dbReference type="EC" id="1.6.5.5" evidence="2"/>
<evidence type="ECO:0000259" key="7">
    <source>
        <dbReference type="SMART" id="SM00829"/>
    </source>
</evidence>
<evidence type="ECO:0000313" key="8">
    <source>
        <dbReference type="Ensembl" id="ENSSPAP00000008830.1"/>
    </source>
</evidence>
<dbReference type="Gene3D" id="3.40.50.720">
    <property type="entry name" value="NAD(P)-binding Rossmann-like Domain"/>
    <property type="match status" value="1"/>
</dbReference>
<dbReference type="Gene3D" id="3.90.180.10">
    <property type="entry name" value="Medium-chain alcohol dehydrogenases, catalytic domain"/>
    <property type="match status" value="1"/>
</dbReference>
<dbReference type="STRING" id="144197.ENSSPAP00000008830"/>
<reference evidence="8" key="1">
    <citation type="submission" date="2023-09" db="UniProtKB">
        <authorList>
            <consortium name="Ensembl"/>
        </authorList>
    </citation>
    <scope>IDENTIFICATION</scope>
</reference>
<organism evidence="8">
    <name type="scientific">Stegastes partitus</name>
    <name type="common">bicolor damselfish</name>
    <dbReference type="NCBI Taxonomy" id="144197"/>
    <lineage>
        <taxon>Eukaryota</taxon>
        <taxon>Metazoa</taxon>
        <taxon>Chordata</taxon>
        <taxon>Craniata</taxon>
        <taxon>Vertebrata</taxon>
        <taxon>Euteleostomi</taxon>
        <taxon>Actinopterygii</taxon>
        <taxon>Neopterygii</taxon>
        <taxon>Teleostei</taxon>
        <taxon>Neoteleostei</taxon>
        <taxon>Acanthomorphata</taxon>
        <taxon>Ovalentaria</taxon>
        <taxon>Pomacentridae</taxon>
        <taxon>Stegastes</taxon>
    </lineage>
</organism>
<proteinExistence type="predicted"/>
<dbReference type="GO" id="GO:0070402">
    <property type="term" value="F:NADPH binding"/>
    <property type="evidence" value="ECO:0007669"/>
    <property type="project" value="TreeGrafter"/>
</dbReference>
<evidence type="ECO:0000256" key="6">
    <source>
        <dbReference type="ARBA" id="ARBA00048980"/>
    </source>
</evidence>
<dbReference type="AlphaFoldDB" id="A0A3B4ZKH2"/>